<dbReference type="AlphaFoldDB" id="A0A8H5CRS5"/>
<reference evidence="2 3" key="1">
    <citation type="journal article" date="2020" name="ISME J.">
        <title>Uncovering the hidden diversity of litter-decomposition mechanisms in mushroom-forming fungi.</title>
        <authorList>
            <person name="Floudas D."/>
            <person name="Bentzer J."/>
            <person name="Ahren D."/>
            <person name="Johansson T."/>
            <person name="Persson P."/>
            <person name="Tunlid A."/>
        </authorList>
    </citation>
    <scope>NUCLEOTIDE SEQUENCE [LARGE SCALE GENOMIC DNA]</scope>
    <source>
        <strain evidence="2 3">CBS 146.42</strain>
    </source>
</reference>
<dbReference type="PANTHER" id="PTHR12242">
    <property type="entry name" value="OS02G0130600 PROTEIN-RELATED"/>
    <property type="match status" value="1"/>
</dbReference>
<dbReference type="GO" id="GO:0016020">
    <property type="term" value="C:membrane"/>
    <property type="evidence" value="ECO:0007669"/>
    <property type="project" value="TreeGrafter"/>
</dbReference>
<evidence type="ECO:0000313" key="3">
    <source>
        <dbReference type="Proteomes" id="UP000559027"/>
    </source>
</evidence>
<name>A0A8H5CRS5_9AGAR</name>
<keyword evidence="1" id="KW-0812">Transmembrane</keyword>
<keyword evidence="1" id="KW-0472">Membrane</keyword>
<gene>
    <name evidence="2" type="ORF">D9756_010580</name>
</gene>
<evidence type="ECO:0000313" key="2">
    <source>
        <dbReference type="EMBL" id="KAF5346834.1"/>
    </source>
</evidence>
<feature type="transmembrane region" description="Helical" evidence="1">
    <location>
        <begin position="241"/>
        <end position="263"/>
    </location>
</feature>
<feature type="transmembrane region" description="Helical" evidence="1">
    <location>
        <begin position="137"/>
        <end position="159"/>
    </location>
</feature>
<keyword evidence="3" id="KW-1185">Reference proteome</keyword>
<dbReference type="OrthoDB" id="419711at2759"/>
<proteinExistence type="predicted"/>
<feature type="transmembrane region" description="Helical" evidence="1">
    <location>
        <begin position="203"/>
        <end position="221"/>
    </location>
</feature>
<sequence length="290" mass="32409">MKTVALAWWFDSAPAHSVPSGPLSDTQGRIYLTLTQKPDTPHRIYVLQRFLVSSVCYSDSIPFTQALPRDASKPKSDTRTALACRRYFSYFTHLSYIGVTAWLWASGVQSVIFAKAIKSGDDARYPLQSWPRPLQYLHELLFSTIAALPIIVTIVYGVLLATPDSFSDTFTAWSNISQHVMNTLFVLFELIFTNLPSLPWIQLPATIVLLGLYLGVAYLTQSTQGFYPYTFLDPKEQGPLLAGYILGIAAGQIIVFVLVRYVIMLRIRVVGEKRPAAVEFNTHDIEGAAH</sequence>
<evidence type="ECO:0000256" key="1">
    <source>
        <dbReference type="SAM" id="Phobius"/>
    </source>
</evidence>
<dbReference type="PANTHER" id="PTHR12242:SF1">
    <property type="entry name" value="MYND-TYPE DOMAIN-CONTAINING PROTEIN"/>
    <property type="match status" value="1"/>
</dbReference>
<keyword evidence="1" id="KW-1133">Transmembrane helix</keyword>
<dbReference type="EMBL" id="JAACJO010000029">
    <property type="protein sequence ID" value="KAF5346834.1"/>
    <property type="molecule type" value="Genomic_DNA"/>
</dbReference>
<accession>A0A8H5CRS5</accession>
<protein>
    <submittedName>
        <fullName evidence="2">Uncharacterized protein</fullName>
    </submittedName>
</protein>
<dbReference type="Proteomes" id="UP000559027">
    <property type="component" value="Unassembled WGS sequence"/>
</dbReference>
<organism evidence="2 3">
    <name type="scientific">Leucocoprinus leucothites</name>
    <dbReference type="NCBI Taxonomy" id="201217"/>
    <lineage>
        <taxon>Eukaryota</taxon>
        <taxon>Fungi</taxon>
        <taxon>Dikarya</taxon>
        <taxon>Basidiomycota</taxon>
        <taxon>Agaricomycotina</taxon>
        <taxon>Agaricomycetes</taxon>
        <taxon>Agaricomycetidae</taxon>
        <taxon>Agaricales</taxon>
        <taxon>Agaricineae</taxon>
        <taxon>Agaricaceae</taxon>
        <taxon>Leucocoprinus</taxon>
    </lineage>
</organism>
<comment type="caution">
    <text evidence="2">The sequence shown here is derived from an EMBL/GenBank/DDBJ whole genome shotgun (WGS) entry which is preliminary data.</text>
</comment>